<organism evidence="2 3">
    <name type="scientific">Pseudomassariella vexata</name>
    <dbReference type="NCBI Taxonomy" id="1141098"/>
    <lineage>
        <taxon>Eukaryota</taxon>
        <taxon>Fungi</taxon>
        <taxon>Dikarya</taxon>
        <taxon>Ascomycota</taxon>
        <taxon>Pezizomycotina</taxon>
        <taxon>Sordariomycetes</taxon>
        <taxon>Xylariomycetidae</taxon>
        <taxon>Amphisphaeriales</taxon>
        <taxon>Pseudomassariaceae</taxon>
        <taxon>Pseudomassariella</taxon>
    </lineage>
</organism>
<dbReference type="EMBL" id="MCFJ01000002">
    <property type="protein sequence ID" value="ORY70283.1"/>
    <property type="molecule type" value="Genomic_DNA"/>
</dbReference>
<reference evidence="2 3" key="1">
    <citation type="submission" date="2016-07" db="EMBL/GenBank/DDBJ databases">
        <title>Pervasive Adenine N6-methylation of Active Genes in Fungi.</title>
        <authorList>
            <consortium name="DOE Joint Genome Institute"/>
            <person name="Mondo S.J."/>
            <person name="Dannebaum R.O."/>
            <person name="Kuo R.C."/>
            <person name="Labutti K."/>
            <person name="Haridas S."/>
            <person name="Kuo A."/>
            <person name="Salamov A."/>
            <person name="Ahrendt S.R."/>
            <person name="Lipzen A."/>
            <person name="Sullivan W."/>
            <person name="Andreopoulos W.B."/>
            <person name="Clum A."/>
            <person name="Lindquist E."/>
            <person name="Daum C."/>
            <person name="Ramamoorthy G.K."/>
            <person name="Gryganskyi A."/>
            <person name="Culley D."/>
            <person name="Magnuson J.K."/>
            <person name="James T.Y."/>
            <person name="O'Malley M.A."/>
            <person name="Stajich J.E."/>
            <person name="Spatafora J.W."/>
            <person name="Visel A."/>
            <person name="Grigoriev I.V."/>
        </authorList>
    </citation>
    <scope>NUCLEOTIDE SEQUENCE [LARGE SCALE GENOMIC DNA]</scope>
    <source>
        <strain evidence="2 3">CBS 129021</strain>
    </source>
</reference>
<keyword evidence="1" id="KW-0812">Transmembrane</keyword>
<keyword evidence="3" id="KW-1185">Reference proteome</keyword>
<dbReference type="InParanoid" id="A0A1Y2EFC3"/>
<feature type="transmembrane region" description="Helical" evidence="1">
    <location>
        <begin position="252"/>
        <end position="272"/>
    </location>
</feature>
<keyword evidence="1" id="KW-0472">Membrane</keyword>
<evidence type="ECO:0008006" key="4">
    <source>
        <dbReference type="Google" id="ProtNLM"/>
    </source>
</evidence>
<dbReference type="Gene3D" id="3.40.50.1820">
    <property type="entry name" value="alpha/beta hydrolase"/>
    <property type="match status" value="1"/>
</dbReference>
<evidence type="ECO:0000256" key="1">
    <source>
        <dbReference type="SAM" id="Phobius"/>
    </source>
</evidence>
<dbReference type="Proteomes" id="UP000193689">
    <property type="component" value="Unassembled WGS sequence"/>
</dbReference>
<feature type="transmembrane region" description="Helical" evidence="1">
    <location>
        <begin position="48"/>
        <end position="68"/>
    </location>
</feature>
<name>A0A1Y2EFC3_9PEZI</name>
<gene>
    <name evidence="2" type="ORF">BCR38DRAFT_385135</name>
</gene>
<accession>A0A1Y2EFC3</accession>
<feature type="transmembrane region" description="Helical" evidence="1">
    <location>
        <begin position="12"/>
        <end position="36"/>
    </location>
</feature>
<proteinExistence type="predicted"/>
<protein>
    <recommendedName>
        <fullName evidence="4">AB hydrolase-1 domain-containing protein</fullName>
    </recommendedName>
</protein>
<dbReference type="GeneID" id="63773680"/>
<comment type="caution">
    <text evidence="2">The sequence shown here is derived from an EMBL/GenBank/DDBJ whole genome shotgun (WGS) entry which is preliminary data.</text>
</comment>
<evidence type="ECO:0000313" key="3">
    <source>
        <dbReference type="Proteomes" id="UP000193689"/>
    </source>
</evidence>
<dbReference type="InterPro" id="IPR029058">
    <property type="entry name" value="AB_hydrolase_fold"/>
</dbReference>
<dbReference type="AlphaFoldDB" id="A0A1Y2EFC3"/>
<dbReference type="SUPFAM" id="SSF53474">
    <property type="entry name" value="alpha/beta-Hydrolases"/>
    <property type="match status" value="1"/>
</dbReference>
<keyword evidence="1" id="KW-1133">Transmembrane helix</keyword>
<dbReference type="STRING" id="1141098.A0A1Y2EFC3"/>
<dbReference type="PANTHER" id="PTHR37471">
    <property type="entry name" value="UNNAMED PRODUCT"/>
    <property type="match status" value="1"/>
</dbReference>
<sequence>MLGTTFHEYILIRLAILALQYTTPLCLLALALLLLGGGQSALASSLRTALISFSLIDIAYALFIYYPYNRRLKEEARQPPPLSRAERRAIFKRCFAHIPDVERYVRLWFLGADLTEIRRENLADFILWAFFDRAPGQESQEDLAELNDYIDIIGDRLGRKVEPGRGKAEGLRLTLNEVETRYRSCLWILIIGLVDTYTHCRLACSGFQYYAQPRSTAFSVVPLRLQSLFARHRSRSRELAYWYRPHTAKGKLPVVFLHGIGIGLYTYVPWLAKMKPPVNEDGQIGVIALELLPVSFRLTKAPLEKLEFLSQVEEILETHGWDRFVLATHSYGSFLGTHMIKSKTIGYRIESVVLIDPVSIMLHLPDVAFNFTRRKPRKANEWQLWYFASMDPGVAHALGRHFFWKENIIWKEELLARGGSKQRRVAVCLSERDLIVDTITIAEYLAGEEDWERHLMKDGIEVFWSPGLDHAQVFEKKADEDRMASVVTRYCIE</sequence>
<dbReference type="OrthoDB" id="6431331at2759"/>
<dbReference type="RefSeq" id="XP_040720233.1">
    <property type="nucleotide sequence ID" value="XM_040857468.1"/>
</dbReference>
<evidence type="ECO:0000313" key="2">
    <source>
        <dbReference type="EMBL" id="ORY70283.1"/>
    </source>
</evidence>
<dbReference type="PANTHER" id="PTHR37471:SF1">
    <property type="entry name" value="AB HYDROLASE-1 DOMAIN-CONTAINING PROTEIN"/>
    <property type="match status" value="1"/>
</dbReference>